<evidence type="ECO:0000313" key="3">
    <source>
        <dbReference type="Proteomes" id="UP000287605"/>
    </source>
</evidence>
<proteinExistence type="predicted"/>
<dbReference type="AlphaFoldDB" id="A0A430AMQ6"/>
<reference evidence="2 3" key="1">
    <citation type="submission" date="2017-05" db="EMBL/GenBank/DDBJ databases">
        <title>Vagococcus spp. assemblies.</title>
        <authorList>
            <person name="Gulvik C.A."/>
        </authorList>
    </citation>
    <scope>NUCLEOTIDE SEQUENCE [LARGE SCALE GENOMIC DNA]</scope>
    <source>
        <strain evidence="2 3">CCUG 51432</strain>
    </source>
</reference>
<keyword evidence="1" id="KW-0812">Transmembrane</keyword>
<keyword evidence="3" id="KW-1185">Reference proteome</keyword>
<dbReference type="RefSeq" id="WP_126809843.1">
    <property type="nucleotide sequence ID" value="NZ_NGKA01000021.1"/>
</dbReference>
<accession>A0A430AMQ6</accession>
<evidence type="ECO:0000256" key="1">
    <source>
        <dbReference type="SAM" id="Phobius"/>
    </source>
</evidence>
<keyword evidence="1" id="KW-0472">Membrane</keyword>
<organism evidence="2 3">
    <name type="scientific">Vagococcus elongatus</name>
    <dbReference type="NCBI Taxonomy" id="180344"/>
    <lineage>
        <taxon>Bacteria</taxon>
        <taxon>Bacillati</taxon>
        <taxon>Bacillota</taxon>
        <taxon>Bacilli</taxon>
        <taxon>Lactobacillales</taxon>
        <taxon>Enterococcaceae</taxon>
        <taxon>Vagococcus</taxon>
    </lineage>
</organism>
<gene>
    <name evidence="2" type="ORF">CBF29_11350</name>
</gene>
<dbReference type="EMBL" id="NGKA01000021">
    <property type="protein sequence ID" value="RSU09440.1"/>
    <property type="molecule type" value="Genomic_DNA"/>
</dbReference>
<protein>
    <submittedName>
        <fullName evidence="2">Uncharacterized protein</fullName>
    </submittedName>
</protein>
<dbReference type="Proteomes" id="UP000287605">
    <property type="component" value="Unassembled WGS sequence"/>
</dbReference>
<comment type="caution">
    <text evidence="2">The sequence shown here is derived from an EMBL/GenBank/DDBJ whole genome shotgun (WGS) entry which is preliminary data.</text>
</comment>
<feature type="transmembrane region" description="Helical" evidence="1">
    <location>
        <begin position="15"/>
        <end position="38"/>
    </location>
</feature>
<name>A0A430AMQ6_9ENTE</name>
<keyword evidence="1" id="KW-1133">Transmembrane helix</keyword>
<evidence type="ECO:0000313" key="2">
    <source>
        <dbReference type="EMBL" id="RSU09440.1"/>
    </source>
</evidence>
<sequence>MKKSPCAATATSTKVIIGVGVVAAVGAGIAIVSSKKVYRQLTQRQKKRELKQFVAENLGNNPNFIKIVDSLSPQEIETLTKVLEKVDERKKNIRIEGLTIQELKEEVKKMFVRLLDNFSIL</sequence>